<proteinExistence type="predicted"/>
<dbReference type="Gene3D" id="2.40.300.10">
    <property type="entry name" value="Head decoration protein D"/>
    <property type="match status" value="1"/>
</dbReference>
<accession>A0ABD4XG09</accession>
<evidence type="ECO:0000313" key="2">
    <source>
        <dbReference type="EMBL" id="MDE4168007.1"/>
    </source>
</evidence>
<feature type="domain" description="Peptidase G2 IMC autoproteolytic cleavage" evidence="1">
    <location>
        <begin position="528"/>
        <end position="584"/>
    </location>
</feature>
<sequence>MSYPEFSDFPPIPQRSAAEADFDTKMSALFQHFATTHRAELIALIDFLKTNSTIIGGALNATTVGLDTPAEGKFTDLTASGTIAVGTTNPATYGGDLVVVGDVLGGESAIVVSNTNSSQFARLGINGDTAQIAWDNADQLAFGTAASSDTSGLDNVFMSITSFGRVGFGTTSPAQKVHIDAGTDNEPIRVESSTSYCLVEFIDSGGTGAIGVVGGDPIVRVGGNNVYQYGVSSAAHVFRNGATENMRLDGTGNLGIGVSAVNAKVHALEDSGTLPGIRVDVTNASFGDNILSLNMYRAANSTADFLQAYSGNFADAEFRLRADGNGTCDGSWTGGGADYAEYFEWADTNPGEEDRRGLSVVLDGDKIRLALPGEDPIGVISANPSVVGDGDIDRWKGKYLRDDFGAYIWEDYEVLRWTETVTETEAFQEQASEAQERIREVVEVVNGQAVRKIVTETIHVPLFDEFPLVDGNGDPVMRQVQIGMTDPVLDEDGNEVEPAQPIYESQQVIHQEPRMVEVQKESTKEETHSYAADEVPDGVAVPADVERVTQRRRKLNPDYDPSLDYTPRADRPEWDTVGLMGKLRLLKGQPTGARWIKMRDVSADVEEWLVR</sequence>
<evidence type="ECO:0000259" key="1">
    <source>
        <dbReference type="Pfam" id="PF11962"/>
    </source>
</evidence>
<gene>
    <name evidence="2" type="ORF">PXK24_20135</name>
</gene>
<feature type="domain" description="Peptidase G2 IMC autoproteolytic cleavage" evidence="1">
    <location>
        <begin position="318"/>
        <end position="418"/>
    </location>
</feature>
<dbReference type="Proteomes" id="UP001218364">
    <property type="component" value="Unassembled WGS sequence"/>
</dbReference>
<dbReference type="AlphaFoldDB" id="A0ABD4XG09"/>
<evidence type="ECO:0000313" key="3">
    <source>
        <dbReference type="Proteomes" id="UP001218364"/>
    </source>
</evidence>
<dbReference type="Pfam" id="PF11962">
    <property type="entry name" value="Peptidase_G2"/>
    <property type="match status" value="2"/>
</dbReference>
<dbReference type="InterPro" id="IPR021865">
    <property type="entry name" value="Peptidase_G2"/>
</dbReference>
<comment type="caution">
    <text evidence="2">The sequence shown here is derived from an EMBL/GenBank/DDBJ whole genome shotgun (WGS) entry which is preliminary data.</text>
</comment>
<organism evidence="2 3">
    <name type="scientific">Phaeobacter gallaeciensis</name>
    <dbReference type="NCBI Taxonomy" id="60890"/>
    <lineage>
        <taxon>Bacteria</taxon>
        <taxon>Pseudomonadati</taxon>
        <taxon>Pseudomonadota</taxon>
        <taxon>Alphaproteobacteria</taxon>
        <taxon>Rhodobacterales</taxon>
        <taxon>Roseobacteraceae</taxon>
        <taxon>Phaeobacter</taxon>
    </lineage>
</organism>
<dbReference type="RefSeq" id="WP_274840231.1">
    <property type="nucleotide sequence ID" value="NZ_JARCJF010000017.1"/>
</dbReference>
<reference evidence="2 3" key="1">
    <citation type="submission" date="2023-02" db="EMBL/GenBank/DDBJ databases">
        <title>Population genomics of bacteria associated with diatom.</title>
        <authorList>
            <person name="Xie J."/>
            <person name="Wang H."/>
        </authorList>
    </citation>
    <scope>NUCLEOTIDE SEQUENCE [LARGE SCALE GENOMIC DNA]</scope>
    <source>
        <strain evidence="2 3">PT47_8</strain>
    </source>
</reference>
<dbReference type="EMBL" id="JARCJK010000017">
    <property type="protein sequence ID" value="MDE4168007.1"/>
    <property type="molecule type" value="Genomic_DNA"/>
</dbReference>
<protein>
    <submittedName>
        <fullName evidence="2">Peptidase G2 autoproteolytic cleavage domain-containing protein</fullName>
    </submittedName>
</protein>
<name>A0ABD4XG09_9RHOB</name>